<evidence type="ECO:0000256" key="1">
    <source>
        <dbReference type="SAM" id="Phobius"/>
    </source>
</evidence>
<reference evidence="2" key="1">
    <citation type="journal article" date="2020" name="Nature">
        <title>Giant virus diversity and host interactions through global metagenomics.</title>
        <authorList>
            <person name="Schulz F."/>
            <person name="Roux S."/>
            <person name="Paez-Espino D."/>
            <person name="Jungbluth S."/>
            <person name="Walsh D.A."/>
            <person name="Denef V.J."/>
            <person name="McMahon K.D."/>
            <person name="Konstantinidis K.T."/>
            <person name="Eloe-Fadrosh E.A."/>
            <person name="Kyrpides N.C."/>
            <person name="Woyke T."/>
        </authorList>
    </citation>
    <scope>NUCLEOTIDE SEQUENCE</scope>
    <source>
        <strain evidence="2">GVMAG-M-3300020727-4</strain>
    </source>
</reference>
<dbReference type="AlphaFoldDB" id="A0A6C0CGD9"/>
<proteinExistence type="predicted"/>
<organism evidence="2">
    <name type="scientific">viral metagenome</name>
    <dbReference type="NCBI Taxonomy" id="1070528"/>
    <lineage>
        <taxon>unclassified sequences</taxon>
        <taxon>metagenomes</taxon>
        <taxon>organismal metagenomes</taxon>
    </lineage>
</organism>
<protein>
    <submittedName>
        <fullName evidence="2">Uncharacterized protein</fullName>
    </submittedName>
</protein>
<keyword evidence="1" id="KW-0812">Transmembrane</keyword>
<evidence type="ECO:0000313" key="2">
    <source>
        <dbReference type="EMBL" id="QHT02910.1"/>
    </source>
</evidence>
<feature type="transmembrane region" description="Helical" evidence="1">
    <location>
        <begin position="31"/>
        <end position="51"/>
    </location>
</feature>
<keyword evidence="1" id="KW-0472">Membrane</keyword>
<keyword evidence="1" id="KW-1133">Transmembrane helix</keyword>
<name>A0A6C0CGD9_9ZZZZ</name>
<dbReference type="EMBL" id="MN739403">
    <property type="protein sequence ID" value="QHT02910.1"/>
    <property type="molecule type" value="Genomic_DNA"/>
</dbReference>
<accession>A0A6C0CGD9</accession>
<sequence length="59" mass="6955">MDIHLISYYIGIFIVFFTHIYMLFSGSSSSMMLFHAIINIIGACCIAYYFMNKEKFIHF</sequence>
<feature type="transmembrane region" description="Helical" evidence="1">
    <location>
        <begin position="6"/>
        <end position="24"/>
    </location>
</feature>